<evidence type="ECO:0000313" key="2">
    <source>
        <dbReference type="EMBL" id="MDP8172155.1"/>
    </source>
</evidence>
<dbReference type="RefSeq" id="WP_306373863.1">
    <property type="nucleotide sequence ID" value="NZ_JASAYK010000002.1"/>
</dbReference>
<reference evidence="2" key="1">
    <citation type="journal article" date="2023" name="Front. Microbiol.">
        <title>Phylogeography and host specificity of Pasteurellaceae pathogenic to sea-farmed fish in the north-east Atlantic.</title>
        <authorList>
            <person name="Gulla S."/>
            <person name="Colquhoun D.J."/>
            <person name="Olsen A.B."/>
            <person name="Spilsberg B."/>
            <person name="Lagesen K."/>
            <person name="Aakesson C.P."/>
            <person name="Strom S."/>
            <person name="Manji F."/>
            <person name="Birkbeck T.H."/>
            <person name="Nilsen H.K."/>
        </authorList>
    </citation>
    <scope>NUCLEOTIDE SEQUENCE</scope>
    <source>
        <strain evidence="2">TW16_20</strain>
    </source>
</reference>
<organism evidence="2 3">
    <name type="scientific">Phocoenobacter skyensis</name>
    <dbReference type="NCBI Taxonomy" id="97481"/>
    <lineage>
        <taxon>Bacteria</taxon>
        <taxon>Pseudomonadati</taxon>
        <taxon>Pseudomonadota</taxon>
        <taxon>Gammaproteobacteria</taxon>
        <taxon>Pasteurellales</taxon>
        <taxon>Pasteurellaceae</taxon>
        <taxon>Phocoenobacter</taxon>
    </lineage>
</organism>
<dbReference type="AlphaFoldDB" id="A0AAJ6P033"/>
<proteinExistence type="predicted"/>
<keyword evidence="1" id="KW-1133">Transmembrane helix</keyword>
<evidence type="ECO:0000256" key="1">
    <source>
        <dbReference type="SAM" id="Phobius"/>
    </source>
</evidence>
<feature type="transmembrane region" description="Helical" evidence="1">
    <location>
        <begin position="18"/>
        <end position="38"/>
    </location>
</feature>
<keyword evidence="1" id="KW-0812">Transmembrane</keyword>
<protein>
    <submittedName>
        <fullName evidence="2">Uncharacterized protein</fullName>
    </submittedName>
</protein>
<keyword evidence="1" id="KW-0472">Membrane</keyword>
<dbReference type="Proteomes" id="UP001236239">
    <property type="component" value="Unassembled WGS sequence"/>
</dbReference>
<accession>A0AAJ6P033</accession>
<gene>
    <name evidence="2" type="ORF">QJU93_02145</name>
</gene>
<dbReference type="EMBL" id="JASAYQ010000002">
    <property type="protein sequence ID" value="MDP8172155.1"/>
    <property type="molecule type" value="Genomic_DNA"/>
</dbReference>
<comment type="caution">
    <text evidence="2">The sequence shown here is derived from an EMBL/GenBank/DDBJ whole genome shotgun (WGS) entry which is preliminary data.</text>
</comment>
<evidence type="ECO:0000313" key="3">
    <source>
        <dbReference type="Proteomes" id="UP001236239"/>
    </source>
</evidence>
<sequence length="232" mass="27638">MKKENSPTKKPKRKYKKFICIGFIFAFIVKILTLIYKWEIDAFIDDMKDKVYYNFPQSCHLTETQFEKAVWESLGRQLLKLQKWERKEYDACRGWHLCEIWIIDKEITPNILDKQLINFYLSRGYKKYSRAVYLDFLKHLQNKGNIRKYYGGKIDFNKESIIADVIGSLQFKDKKSIKISKDRVVVSYLTTRGSLINSTNKDINYMLFKNAYPGFRDEFKVDSCGRLSDLHK</sequence>
<name>A0AAJ6P033_9PAST</name>